<dbReference type="InterPro" id="IPR012164">
    <property type="entry name" value="Rpa12/Rpb9/Rpc10/TFS"/>
</dbReference>
<dbReference type="InterPro" id="IPR001222">
    <property type="entry name" value="Znf_TFIIS"/>
</dbReference>
<dbReference type="InterPro" id="IPR034014">
    <property type="entry name" value="Zn_ribbon_RPC11_C"/>
</dbReference>
<dbReference type="PANTHER" id="PTHR11239">
    <property type="entry name" value="DNA-DIRECTED RNA POLYMERASE"/>
    <property type="match status" value="1"/>
</dbReference>
<keyword evidence="4 8" id="KW-0863">Zinc-finger</keyword>
<evidence type="ECO:0000313" key="12">
    <source>
        <dbReference type="Proteomes" id="UP001470230"/>
    </source>
</evidence>
<evidence type="ECO:0000256" key="3">
    <source>
        <dbReference type="ARBA" id="ARBA00022723"/>
    </source>
</evidence>
<evidence type="ECO:0000256" key="5">
    <source>
        <dbReference type="ARBA" id="ARBA00022833"/>
    </source>
</evidence>
<dbReference type="CDD" id="cd10509">
    <property type="entry name" value="Zn-ribbon_RPC11"/>
    <property type="match status" value="1"/>
</dbReference>
<evidence type="ECO:0000256" key="4">
    <source>
        <dbReference type="ARBA" id="ARBA00022771"/>
    </source>
</evidence>
<dbReference type="Pfam" id="PF01096">
    <property type="entry name" value="Zn_ribbon_TFIIS"/>
    <property type="match status" value="1"/>
</dbReference>
<dbReference type="PROSITE" id="PS00466">
    <property type="entry name" value="ZF_TFIIS_1"/>
    <property type="match status" value="1"/>
</dbReference>
<evidence type="ECO:0000256" key="2">
    <source>
        <dbReference type="ARBA" id="ARBA00022478"/>
    </source>
</evidence>
<evidence type="ECO:0000259" key="10">
    <source>
        <dbReference type="PROSITE" id="PS51133"/>
    </source>
</evidence>
<evidence type="ECO:0000256" key="8">
    <source>
        <dbReference type="PROSITE-ProRule" id="PRU00472"/>
    </source>
</evidence>
<comment type="similarity">
    <text evidence="7 9">Belongs to the archaeal rpoM/eukaryotic RPA12/RPB9/RPC11 RNA polymerase family.</text>
</comment>
<accession>A0ABR2H5V4</accession>
<proteinExistence type="inferred from homology"/>
<dbReference type="PANTHER" id="PTHR11239:SF12">
    <property type="entry name" value="DNA-DIRECTED RNA POLYMERASE III SUBUNIT RPC10"/>
    <property type="match status" value="1"/>
</dbReference>
<reference evidence="11 12" key="1">
    <citation type="submission" date="2024-04" db="EMBL/GenBank/DDBJ databases">
        <title>Tritrichomonas musculus Genome.</title>
        <authorList>
            <person name="Alves-Ferreira E."/>
            <person name="Grigg M."/>
            <person name="Lorenzi H."/>
            <person name="Galac M."/>
        </authorList>
    </citation>
    <scope>NUCLEOTIDE SEQUENCE [LARGE SCALE GENOMIC DNA]</scope>
    <source>
        <strain evidence="11 12">EAF2021</strain>
    </source>
</reference>
<keyword evidence="5" id="KW-0862">Zinc</keyword>
<keyword evidence="7 9" id="KW-0804">Transcription</keyword>
<dbReference type="Proteomes" id="UP001470230">
    <property type="component" value="Unassembled WGS sequence"/>
</dbReference>
<evidence type="ECO:0000313" key="11">
    <source>
        <dbReference type="EMBL" id="KAK8841137.1"/>
    </source>
</evidence>
<evidence type="ECO:0000256" key="9">
    <source>
        <dbReference type="RuleBase" id="RU003474"/>
    </source>
</evidence>
<dbReference type="SUPFAM" id="SSF57783">
    <property type="entry name" value="Zinc beta-ribbon"/>
    <property type="match status" value="1"/>
</dbReference>
<organism evidence="11 12">
    <name type="scientific">Tritrichomonas musculus</name>
    <dbReference type="NCBI Taxonomy" id="1915356"/>
    <lineage>
        <taxon>Eukaryota</taxon>
        <taxon>Metamonada</taxon>
        <taxon>Parabasalia</taxon>
        <taxon>Tritrichomonadida</taxon>
        <taxon>Tritrichomonadidae</taxon>
        <taxon>Tritrichomonas</taxon>
    </lineage>
</organism>
<keyword evidence="2 7" id="KW-0240">DNA-directed RNA polymerase</keyword>
<dbReference type="SMART" id="SM00440">
    <property type="entry name" value="ZnF_C2C2"/>
    <property type="match status" value="1"/>
</dbReference>
<dbReference type="SMART" id="SM00661">
    <property type="entry name" value="RPOL9"/>
    <property type="match status" value="1"/>
</dbReference>
<dbReference type="EMBL" id="JAPFFF010000042">
    <property type="protein sequence ID" value="KAK8841137.1"/>
    <property type="molecule type" value="Genomic_DNA"/>
</dbReference>
<gene>
    <name evidence="11" type="ORF">M9Y10_027337</name>
</gene>
<evidence type="ECO:0000256" key="7">
    <source>
        <dbReference type="PIRNR" id="PIRNR005586"/>
    </source>
</evidence>
<dbReference type="Pfam" id="PF02150">
    <property type="entry name" value="Zn_ribbon_RPB9"/>
    <property type="match status" value="1"/>
</dbReference>
<keyword evidence="3 9" id="KW-0479">Metal-binding</keyword>
<keyword evidence="6 7" id="KW-0539">Nucleus</keyword>
<keyword evidence="12" id="KW-1185">Reference proteome</keyword>
<protein>
    <recommendedName>
        <fullName evidence="7">DNA-directed RNA polymerase subunit</fullName>
    </recommendedName>
</protein>
<comment type="subcellular location">
    <subcellularLocation>
        <location evidence="1 7">Nucleus</location>
    </subcellularLocation>
</comment>
<comment type="caution">
    <text evidence="11">The sequence shown here is derived from an EMBL/GenBank/DDBJ whole genome shotgun (WGS) entry which is preliminary data.</text>
</comment>
<dbReference type="GO" id="GO:0000428">
    <property type="term" value="C:DNA-directed RNA polymerase complex"/>
    <property type="evidence" value="ECO:0007669"/>
    <property type="project" value="UniProtKB-KW"/>
</dbReference>
<evidence type="ECO:0000256" key="1">
    <source>
        <dbReference type="ARBA" id="ARBA00004123"/>
    </source>
</evidence>
<comment type="function">
    <text evidence="7">DNA-dependent RNA polymerase catalyzes the transcription of DNA into RNA using the four ribonucleoside triphosphates as substrates.</text>
</comment>
<dbReference type="Gene3D" id="2.20.25.10">
    <property type="match status" value="1"/>
</dbReference>
<feature type="domain" description="TFIIS-type" evidence="10">
    <location>
        <begin position="67"/>
        <end position="107"/>
    </location>
</feature>
<sequence length="109" mass="12508">MSSHFFCPACGNLLLIDVFGQSTKLRCRSCQFEMDFQKTQEQKVEIHPLDVDSFVTDDSSKSFQNVTTCVCEKCGNTEAYFNEIQIRSADEPATLFYCCTKCGYRWREG</sequence>
<dbReference type="PROSITE" id="PS51133">
    <property type="entry name" value="ZF_TFIIS_2"/>
    <property type="match status" value="1"/>
</dbReference>
<dbReference type="PIRSF" id="PIRSF005586">
    <property type="entry name" value="RNApol_RpoM"/>
    <property type="match status" value="1"/>
</dbReference>
<name>A0ABR2H5V4_9EUKA</name>
<dbReference type="InterPro" id="IPR001529">
    <property type="entry name" value="Zn_ribbon_RPB9"/>
</dbReference>
<evidence type="ECO:0000256" key="6">
    <source>
        <dbReference type="ARBA" id="ARBA00023242"/>
    </source>
</evidence>